<protein>
    <submittedName>
        <fullName evidence="2">Uncharacterized protein</fullName>
    </submittedName>
</protein>
<dbReference type="EMBL" id="OVEO01000017">
    <property type="protein sequence ID" value="SPR01446.1"/>
    <property type="molecule type" value="Genomic_DNA"/>
</dbReference>
<evidence type="ECO:0000256" key="1">
    <source>
        <dbReference type="SAM" id="MobiDB-lite"/>
    </source>
</evidence>
<sequence>MSYAAARGRLGEWRRVTPVAGDHQVEERVPAKRKPGPRCVSRQSRGRKRSRFSGNDDGGDERGGDSDDNSSESDDDSSDSDDHSSHSDDDDDIDDSDHEHGQDSGDDDESHGGDVDDEEEGETLTENPRRPFVRQKVIGVPDLLVPYLGTGGHRAHQCQQRKALVAHIKSLFDAHYATDRKCLDGLKKKDVRRINEKVCEYLVSDGVPFNVAECWPVESTYNSIKNMLANEKRKLQHTAMFNPFG</sequence>
<feature type="compositionally biased region" description="Acidic residues" evidence="1">
    <location>
        <begin position="104"/>
        <end position="123"/>
    </location>
</feature>
<dbReference type="Proteomes" id="UP000039324">
    <property type="component" value="Unassembled WGS sequence"/>
</dbReference>
<feature type="compositionally biased region" description="Acidic residues" evidence="1">
    <location>
        <begin position="66"/>
        <end position="79"/>
    </location>
</feature>
<dbReference type="AlphaFoldDB" id="A0A0G4J1N8"/>
<dbReference type="Proteomes" id="UP000290189">
    <property type="component" value="Unassembled WGS sequence"/>
</dbReference>
<dbReference type="EMBL" id="CDSF01000112">
    <property type="protein sequence ID" value="CEP01432.1"/>
    <property type="molecule type" value="Genomic_DNA"/>
</dbReference>
<evidence type="ECO:0000313" key="5">
    <source>
        <dbReference type="Proteomes" id="UP000290189"/>
    </source>
</evidence>
<organism evidence="2 4">
    <name type="scientific">Plasmodiophora brassicae</name>
    <name type="common">Clubroot disease agent</name>
    <dbReference type="NCBI Taxonomy" id="37360"/>
    <lineage>
        <taxon>Eukaryota</taxon>
        <taxon>Sar</taxon>
        <taxon>Rhizaria</taxon>
        <taxon>Endomyxa</taxon>
        <taxon>Phytomyxea</taxon>
        <taxon>Plasmodiophorida</taxon>
        <taxon>Plasmodiophoridae</taxon>
        <taxon>Plasmodiophora</taxon>
    </lineage>
</organism>
<evidence type="ECO:0000313" key="2">
    <source>
        <dbReference type="EMBL" id="CEP01432.1"/>
    </source>
</evidence>
<reference evidence="2 4" key="1">
    <citation type="submission" date="2015-02" db="EMBL/GenBank/DDBJ databases">
        <authorList>
            <person name="Chooi Y.-H."/>
        </authorList>
    </citation>
    <scope>NUCLEOTIDE SEQUENCE [LARGE SCALE GENOMIC DNA]</scope>
    <source>
        <strain evidence="2">E3</strain>
    </source>
</reference>
<accession>A0A0G4J1N8</accession>
<feature type="region of interest" description="Disordered" evidence="1">
    <location>
        <begin position="1"/>
        <end position="133"/>
    </location>
</feature>
<gene>
    <name evidence="2" type="ORF">PBRA_002038</name>
    <name evidence="3" type="ORF">PLBR_LOCUS8661</name>
</gene>
<geneLocation type="mitochondrion" evidence="3"/>
<keyword evidence="4" id="KW-1185">Reference proteome</keyword>
<reference evidence="3 5" key="2">
    <citation type="submission" date="2018-03" db="EMBL/GenBank/DDBJ databases">
        <authorList>
            <person name="Fogelqvist J."/>
        </authorList>
    </citation>
    <scope>NUCLEOTIDE SEQUENCE [LARGE SCALE GENOMIC DNA]</scope>
</reference>
<evidence type="ECO:0000313" key="4">
    <source>
        <dbReference type="Proteomes" id="UP000039324"/>
    </source>
</evidence>
<keyword evidence="3" id="KW-0496">Mitochondrion</keyword>
<evidence type="ECO:0000313" key="3">
    <source>
        <dbReference type="EMBL" id="SPR01446.1"/>
    </source>
</evidence>
<proteinExistence type="predicted"/>
<name>A0A0G4J1N8_PLABS</name>